<reference evidence="3" key="1">
    <citation type="submission" date="2025-08" db="UniProtKB">
        <authorList>
            <consortium name="RefSeq"/>
        </authorList>
    </citation>
    <scope>IDENTIFICATION</scope>
    <source>
        <tissue evidence="3">Liver</tissue>
    </source>
</reference>
<dbReference type="GeneID" id="121137645"/>
<evidence type="ECO:0000256" key="1">
    <source>
        <dbReference type="SAM" id="MobiDB-lite"/>
    </source>
</evidence>
<evidence type="ECO:0000313" key="3">
    <source>
        <dbReference type="RefSeq" id="XP_040596248.1"/>
    </source>
</evidence>
<keyword evidence="2" id="KW-1185">Reference proteome</keyword>
<sequence>MGPWIASVLAVAGPGPWGPGFWRRRPRPPYSQRVPAMAREKLGVRDRGRTAETRPSSSPPRRRGPPQLHGSLRCKAMGAFAQGTGRNCSPKQKKRSPAGTRRRPASRPKQQPRSARASHSPTRRCRASTAGEGTTTAASSGLRPGPAPTTPPGPPRAAPPPASRGPRFRRRLSAGLRDLVPSVVFGHPSGASTELRQPTRTSLVCLGTTPTEKERAIGRDDTTNAIFHVGGTSVCLTRLRFLVGHHHTC</sequence>
<dbReference type="Proteomes" id="UP000886700">
    <property type="component" value="Unplaced"/>
</dbReference>
<feature type="compositionally biased region" description="Pro residues" evidence="1">
    <location>
        <begin position="145"/>
        <end position="163"/>
    </location>
</feature>
<accession>A0ABM2X5Y2</accession>
<proteinExistence type="predicted"/>
<evidence type="ECO:0000313" key="2">
    <source>
        <dbReference type="Proteomes" id="UP000886700"/>
    </source>
</evidence>
<dbReference type="RefSeq" id="XP_040596248.1">
    <property type="nucleotide sequence ID" value="XM_040740314.1"/>
</dbReference>
<protein>
    <submittedName>
        <fullName evidence="3">Synapsin-1-like</fullName>
    </submittedName>
</protein>
<name>A0ABM2X5Y2_MESAU</name>
<feature type="region of interest" description="Disordered" evidence="1">
    <location>
        <begin position="13"/>
        <end position="168"/>
    </location>
</feature>
<feature type="compositionally biased region" description="Low complexity" evidence="1">
    <location>
        <begin position="127"/>
        <end position="144"/>
    </location>
</feature>
<gene>
    <name evidence="3" type="primary">LOC121137645</name>
</gene>
<organism evidence="2 3">
    <name type="scientific">Mesocricetus auratus</name>
    <name type="common">Golden hamster</name>
    <dbReference type="NCBI Taxonomy" id="10036"/>
    <lineage>
        <taxon>Eukaryota</taxon>
        <taxon>Metazoa</taxon>
        <taxon>Chordata</taxon>
        <taxon>Craniata</taxon>
        <taxon>Vertebrata</taxon>
        <taxon>Euteleostomi</taxon>
        <taxon>Mammalia</taxon>
        <taxon>Eutheria</taxon>
        <taxon>Euarchontoglires</taxon>
        <taxon>Glires</taxon>
        <taxon>Rodentia</taxon>
        <taxon>Myomorpha</taxon>
        <taxon>Muroidea</taxon>
        <taxon>Cricetidae</taxon>
        <taxon>Cricetinae</taxon>
        <taxon>Mesocricetus</taxon>
    </lineage>
</organism>
<feature type="compositionally biased region" description="Basic residues" evidence="1">
    <location>
        <begin position="91"/>
        <end position="106"/>
    </location>
</feature>
<feature type="compositionally biased region" description="Basic and acidic residues" evidence="1">
    <location>
        <begin position="38"/>
        <end position="52"/>
    </location>
</feature>
<feature type="compositionally biased region" description="Polar residues" evidence="1">
    <location>
        <begin position="108"/>
        <end position="120"/>
    </location>
</feature>